<sequence>MSRRARVTFDYKATENDELDLAIGQIIEDITDEDEGWCKGFLDGKTGLFPNNFVEFIAGEAPPHSKPPSKDSLAGKKAKVLFDYDALNEDELSLRDGEIIEVICEVEEGWWEGKFGGKSGVFPSNFVELVKENEPPPLPPPKEEMKEPGLDEEEGNKRASIIGQAKKMGGGMGFGNIINAGVLSGTRLKKVDAKPKKEPEPEVKPQPDVGPSLKKLSTGSSVKRKAPPVPPPPTAAVPGNLLEMTSLSLDRG</sequence>
<proteinExistence type="predicted"/>
<dbReference type="PANTHER" id="PTHR14167">
    <property type="entry name" value="SH3 DOMAIN-CONTAINING"/>
    <property type="match status" value="1"/>
</dbReference>
<feature type="region of interest" description="Disordered" evidence="6">
    <location>
        <begin position="132"/>
        <end position="156"/>
    </location>
</feature>
<dbReference type="RefSeq" id="XP_031572596.1">
    <property type="nucleotide sequence ID" value="XM_031716736.1"/>
</dbReference>
<dbReference type="InParanoid" id="A0A6P8IYL2"/>
<dbReference type="InterPro" id="IPR001452">
    <property type="entry name" value="SH3_domain"/>
</dbReference>
<dbReference type="PANTHER" id="PTHR14167:SF81">
    <property type="entry name" value="ENDOPHILIN-A"/>
    <property type="match status" value="1"/>
</dbReference>
<dbReference type="OrthoDB" id="5990455at2759"/>
<dbReference type="InterPro" id="IPR036028">
    <property type="entry name" value="SH3-like_dom_sf"/>
</dbReference>
<keyword evidence="3" id="KW-0175">Coiled coil</keyword>
<evidence type="ECO:0000256" key="1">
    <source>
        <dbReference type="ARBA" id="ARBA00004170"/>
    </source>
</evidence>
<feature type="compositionally biased region" description="Polar residues" evidence="6">
    <location>
        <begin position="243"/>
        <end position="252"/>
    </location>
</feature>
<evidence type="ECO:0000256" key="3">
    <source>
        <dbReference type="ARBA" id="ARBA00023054"/>
    </source>
</evidence>
<dbReference type="InterPro" id="IPR050384">
    <property type="entry name" value="Endophilin_SH3RF"/>
</dbReference>
<keyword evidence="4" id="KW-0472">Membrane</keyword>
<evidence type="ECO:0000256" key="2">
    <source>
        <dbReference type="ARBA" id="ARBA00022443"/>
    </source>
</evidence>
<dbReference type="AlphaFoldDB" id="A0A6P8IYL2"/>
<accession>A0A6P8IYL2</accession>
<dbReference type="Gene3D" id="2.30.30.40">
    <property type="entry name" value="SH3 Domains"/>
    <property type="match status" value="2"/>
</dbReference>
<organism evidence="8 9">
    <name type="scientific">Actinia tenebrosa</name>
    <name type="common">Australian red waratah sea anemone</name>
    <dbReference type="NCBI Taxonomy" id="6105"/>
    <lineage>
        <taxon>Eukaryota</taxon>
        <taxon>Metazoa</taxon>
        <taxon>Cnidaria</taxon>
        <taxon>Anthozoa</taxon>
        <taxon>Hexacorallia</taxon>
        <taxon>Actiniaria</taxon>
        <taxon>Actiniidae</taxon>
        <taxon>Actinia</taxon>
    </lineage>
</organism>
<dbReference type="KEGG" id="aten:116306658"/>
<name>A0A6P8IYL2_ACTTE</name>
<dbReference type="SMART" id="SM00326">
    <property type="entry name" value="SH3"/>
    <property type="match status" value="2"/>
</dbReference>
<keyword evidence="2 5" id="KW-0728">SH3 domain</keyword>
<dbReference type="PROSITE" id="PS50002">
    <property type="entry name" value="SH3"/>
    <property type="match status" value="2"/>
</dbReference>
<dbReference type="Proteomes" id="UP000515163">
    <property type="component" value="Unplaced"/>
</dbReference>
<evidence type="ECO:0000256" key="6">
    <source>
        <dbReference type="SAM" id="MobiDB-lite"/>
    </source>
</evidence>
<feature type="domain" description="SH3" evidence="7">
    <location>
        <begin position="1"/>
        <end position="59"/>
    </location>
</feature>
<evidence type="ECO:0000256" key="4">
    <source>
        <dbReference type="ARBA" id="ARBA00023136"/>
    </source>
</evidence>
<reference evidence="9" key="1">
    <citation type="submission" date="2025-08" db="UniProtKB">
        <authorList>
            <consortium name="RefSeq"/>
        </authorList>
    </citation>
    <scope>IDENTIFICATION</scope>
</reference>
<feature type="region of interest" description="Disordered" evidence="6">
    <location>
        <begin position="189"/>
        <end position="252"/>
    </location>
</feature>
<dbReference type="Pfam" id="PF14604">
    <property type="entry name" value="SH3_9"/>
    <property type="match status" value="2"/>
</dbReference>
<evidence type="ECO:0000259" key="7">
    <source>
        <dbReference type="PROSITE" id="PS50002"/>
    </source>
</evidence>
<dbReference type="PRINTS" id="PR00452">
    <property type="entry name" value="SH3DOMAIN"/>
</dbReference>
<comment type="subcellular location">
    <subcellularLocation>
        <location evidence="1">Membrane</location>
        <topology evidence="1">Peripheral membrane protein</topology>
    </subcellularLocation>
</comment>
<evidence type="ECO:0000313" key="9">
    <source>
        <dbReference type="RefSeq" id="XP_031572596.1"/>
    </source>
</evidence>
<dbReference type="FunFam" id="2.30.30.40:FF:000072">
    <property type="entry name" value="Unconventional Myosin IB"/>
    <property type="match status" value="1"/>
</dbReference>
<dbReference type="PRINTS" id="PR00499">
    <property type="entry name" value="P67PHOX"/>
</dbReference>
<protein>
    <submittedName>
        <fullName evidence="9">CD2-associated protein-like</fullName>
    </submittedName>
</protein>
<feature type="domain" description="SH3" evidence="7">
    <location>
        <begin position="73"/>
        <end position="132"/>
    </location>
</feature>
<evidence type="ECO:0000313" key="8">
    <source>
        <dbReference type="Proteomes" id="UP000515163"/>
    </source>
</evidence>
<feature type="compositionally biased region" description="Basic and acidic residues" evidence="6">
    <location>
        <begin position="189"/>
        <end position="205"/>
    </location>
</feature>
<dbReference type="SUPFAM" id="SSF50044">
    <property type="entry name" value="SH3-domain"/>
    <property type="match status" value="2"/>
</dbReference>
<gene>
    <name evidence="9" type="primary">LOC116306658</name>
</gene>
<evidence type="ECO:0000256" key="5">
    <source>
        <dbReference type="PROSITE-ProRule" id="PRU00192"/>
    </source>
</evidence>
<keyword evidence="8" id="KW-1185">Reference proteome</keyword>
<dbReference type="GeneID" id="116306658"/>